<feature type="transmembrane region" description="Helical" evidence="1">
    <location>
        <begin position="134"/>
        <end position="162"/>
    </location>
</feature>
<organism evidence="3 4">
    <name type="scientific">Variibacter gotjawalensis</name>
    <dbReference type="NCBI Taxonomy" id="1333996"/>
    <lineage>
        <taxon>Bacteria</taxon>
        <taxon>Pseudomonadati</taxon>
        <taxon>Pseudomonadota</taxon>
        <taxon>Alphaproteobacteria</taxon>
        <taxon>Hyphomicrobiales</taxon>
        <taxon>Nitrobacteraceae</taxon>
        <taxon>Variibacter</taxon>
    </lineage>
</organism>
<evidence type="ECO:0000259" key="2">
    <source>
        <dbReference type="Pfam" id="PF09925"/>
    </source>
</evidence>
<feature type="transmembrane region" description="Helical" evidence="1">
    <location>
        <begin position="201"/>
        <end position="219"/>
    </location>
</feature>
<keyword evidence="4" id="KW-1185">Reference proteome</keyword>
<protein>
    <recommendedName>
        <fullName evidence="2">DUF2157 domain-containing protein</fullName>
    </recommendedName>
</protein>
<dbReference type="EMBL" id="AP014946">
    <property type="protein sequence ID" value="BAT61115.1"/>
    <property type="molecule type" value="Genomic_DNA"/>
</dbReference>
<dbReference type="Pfam" id="PF09925">
    <property type="entry name" value="DUF2157"/>
    <property type="match status" value="1"/>
</dbReference>
<dbReference type="OrthoDB" id="7353197at2"/>
<feature type="transmembrane region" description="Helical" evidence="1">
    <location>
        <begin position="261"/>
        <end position="281"/>
    </location>
</feature>
<feature type="transmembrane region" description="Helical" evidence="1">
    <location>
        <begin position="367"/>
        <end position="385"/>
    </location>
</feature>
<feature type="transmembrane region" description="Helical" evidence="1">
    <location>
        <begin position="340"/>
        <end position="360"/>
    </location>
</feature>
<dbReference type="RefSeq" id="WP_096357853.1">
    <property type="nucleotide sequence ID" value="NZ_AP014946.1"/>
</dbReference>
<feature type="transmembrane region" description="Helical" evidence="1">
    <location>
        <begin position="231"/>
        <end position="249"/>
    </location>
</feature>
<dbReference type="Proteomes" id="UP000236884">
    <property type="component" value="Chromosome"/>
</dbReference>
<feature type="transmembrane region" description="Helical" evidence="1">
    <location>
        <begin position="77"/>
        <end position="95"/>
    </location>
</feature>
<dbReference type="KEGG" id="vgo:GJW-30_1_03671"/>
<evidence type="ECO:0000256" key="1">
    <source>
        <dbReference type="SAM" id="Phobius"/>
    </source>
</evidence>
<accession>A0A0S3PYZ1</accession>
<feature type="transmembrane region" description="Helical" evidence="1">
    <location>
        <begin position="44"/>
        <end position="65"/>
    </location>
</feature>
<feature type="domain" description="DUF2157" evidence="2">
    <location>
        <begin position="16"/>
        <end position="154"/>
    </location>
</feature>
<evidence type="ECO:0000313" key="3">
    <source>
        <dbReference type="EMBL" id="BAT61115.1"/>
    </source>
</evidence>
<name>A0A0S3PYZ1_9BRAD</name>
<feature type="transmembrane region" description="Helical" evidence="1">
    <location>
        <begin position="316"/>
        <end position="334"/>
    </location>
</feature>
<reference evidence="3 4" key="1">
    <citation type="submission" date="2015-08" db="EMBL/GenBank/DDBJ databases">
        <title>Investigation of the bacterial diversity of lava forest soil.</title>
        <authorList>
            <person name="Lee J.S."/>
        </authorList>
    </citation>
    <scope>NUCLEOTIDE SEQUENCE [LARGE SCALE GENOMIC DNA]</scope>
    <source>
        <strain evidence="3 4">GJW-30</strain>
    </source>
</reference>
<feature type="transmembrane region" description="Helical" evidence="1">
    <location>
        <begin position="174"/>
        <end position="194"/>
    </location>
</feature>
<gene>
    <name evidence="3" type="ORF">GJW-30_1_03671</name>
</gene>
<feature type="transmembrane region" description="Helical" evidence="1">
    <location>
        <begin position="391"/>
        <end position="411"/>
    </location>
</feature>
<keyword evidence="1" id="KW-1133">Transmembrane helix</keyword>
<keyword evidence="1" id="KW-0812">Transmembrane</keyword>
<proteinExistence type="predicted"/>
<dbReference type="InterPro" id="IPR018677">
    <property type="entry name" value="DUF2157"/>
</dbReference>
<feature type="transmembrane region" description="Helical" evidence="1">
    <location>
        <begin position="287"/>
        <end position="309"/>
    </location>
</feature>
<feature type="transmembrane region" description="Helical" evidence="1">
    <location>
        <begin position="101"/>
        <end position="122"/>
    </location>
</feature>
<sequence>MFETKYRQRLDQDLTRWEADGTVVPGTRASIQSALGPMPKGVDLTTAVAIVGGLLIAAAFLAFVAANWEGIARPARFAILVAGVVASYGLGAFFASNDRPLLADLGATVGSIVFGAAIALTGQMYHLGEDFAGGMLLWAIGALFAAIVTQSRGALAVSLVAASIWSGGRAFDDIVPHFPFIALWLVGVALSIIWNSPPARHLVAVAAMAWWGTTVFGTAEFLGNGNYNPSFAYANGSAFMLGAGLMLGLSPRVEALGRTFANYAAFGFAIALAFAIAGAPGTQSPTVVGWEMICGALGILGALVAAVIAKRSGHGLAAVALVLGVLAMAVYARPNDNVEPWFSYALALASMLAMVVSGMLDDERPRVVAGWLGLAALIAIITWTVKGSLLRRSLFLAIAGGAAIALAVLLGRWMPKVKEAA</sequence>
<keyword evidence="1" id="KW-0472">Membrane</keyword>
<evidence type="ECO:0000313" key="4">
    <source>
        <dbReference type="Proteomes" id="UP000236884"/>
    </source>
</evidence>
<dbReference type="AlphaFoldDB" id="A0A0S3PYZ1"/>